<feature type="transmembrane region" description="Helical" evidence="1">
    <location>
        <begin position="119"/>
        <end position="141"/>
    </location>
</feature>
<gene>
    <name evidence="2" type="ORF">BDCG_05033</name>
</gene>
<dbReference type="PANTHER" id="PTHR47797:SF1">
    <property type="entry name" value="CYTOCHROME B561 DOMAIN-CONTAINING PROTEIN-RELATED"/>
    <property type="match status" value="1"/>
</dbReference>
<organism evidence="2 3">
    <name type="scientific">Ajellomyces dermatitidis (strain ER-3 / ATCC MYA-2586)</name>
    <name type="common">Blastomyces dermatitidis</name>
    <dbReference type="NCBI Taxonomy" id="559297"/>
    <lineage>
        <taxon>Eukaryota</taxon>
        <taxon>Fungi</taxon>
        <taxon>Dikarya</taxon>
        <taxon>Ascomycota</taxon>
        <taxon>Pezizomycotina</taxon>
        <taxon>Eurotiomycetes</taxon>
        <taxon>Eurotiomycetidae</taxon>
        <taxon>Onygenales</taxon>
        <taxon>Ajellomycetaceae</taxon>
        <taxon>Blastomyces</taxon>
    </lineage>
</organism>
<reference evidence="3" key="1">
    <citation type="journal article" date="2015" name="PLoS Genet.">
        <title>The dynamic genome and transcriptome of the human fungal pathogen Blastomyces and close relative Emmonsia.</title>
        <authorList>
            <person name="Munoz J.F."/>
            <person name="Gauthier G.M."/>
            <person name="Desjardins C.A."/>
            <person name="Gallo J.E."/>
            <person name="Holder J."/>
            <person name="Sullivan T.D."/>
            <person name="Marty A.J."/>
            <person name="Carmen J.C."/>
            <person name="Chen Z."/>
            <person name="Ding L."/>
            <person name="Gujja S."/>
            <person name="Magrini V."/>
            <person name="Misas E."/>
            <person name="Mitreva M."/>
            <person name="Priest M."/>
            <person name="Saif S."/>
            <person name="Whiston E.A."/>
            <person name="Young S."/>
            <person name="Zeng Q."/>
            <person name="Goldman W.E."/>
            <person name="Mardis E.R."/>
            <person name="Taylor J.W."/>
            <person name="McEwen J.G."/>
            <person name="Clay O.K."/>
            <person name="Klein B.S."/>
            <person name="Cuomo C.A."/>
        </authorList>
    </citation>
    <scope>NUCLEOTIDE SEQUENCE [LARGE SCALE GENOMIC DNA]</scope>
    <source>
        <strain evidence="3">ER-3 / ATCC MYA-2586</strain>
    </source>
</reference>
<dbReference type="GeneID" id="69027094"/>
<dbReference type="RefSeq" id="XP_045281102.1">
    <property type="nucleotide sequence ID" value="XM_045420691.1"/>
</dbReference>
<evidence type="ECO:0008006" key="4">
    <source>
        <dbReference type="Google" id="ProtNLM"/>
    </source>
</evidence>
<dbReference type="PANTHER" id="PTHR47797">
    <property type="entry name" value="DEHYDROGENASE, PUTATIVE (AFU_ORTHOLOGUE AFUA_8G05805)-RELATED"/>
    <property type="match status" value="1"/>
</dbReference>
<keyword evidence="1" id="KW-0472">Membrane</keyword>
<evidence type="ECO:0000313" key="3">
    <source>
        <dbReference type="Proteomes" id="UP000002039"/>
    </source>
</evidence>
<keyword evidence="3" id="KW-1185">Reference proteome</keyword>
<evidence type="ECO:0000313" key="2">
    <source>
        <dbReference type="EMBL" id="OAT01375.1"/>
    </source>
</evidence>
<accession>A0ABX2VW40</accession>
<keyword evidence="1" id="KW-0812">Transmembrane</keyword>
<dbReference type="EMBL" id="EQ999977">
    <property type="protein sequence ID" value="OAT01375.1"/>
    <property type="molecule type" value="Genomic_DNA"/>
</dbReference>
<dbReference type="CDD" id="cd08760">
    <property type="entry name" value="Cyt_b561_FRRS1_like"/>
    <property type="match status" value="1"/>
</dbReference>
<proteinExistence type="predicted"/>
<dbReference type="Proteomes" id="UP000002039">
    <property type="component" value="Unassembled WGS sequence"/>
</dbReference>
<name>A0ABX2VW40_AJEDR</name>
<feature type="transmembrane region" description="Helical" evidence="1">
    <location>
        <begin position="55"/>
        <end position="73"/>
    </location>
</feature>
<sequence>MTIGKAGIATFGLCGARDDKKRESRFRLGSHDRRIAIGIRVGKILDRLHAKAHTILRTAIIALLLLQPLIGFVNHHKFTRTQRPGLWTRFHVWYGRVLILLGMINGGLLVQLADNTRAGIVAYGVVAGLVGVVYYTTVAFFENRKWRHRDDAASDVELEERSKSPTPCPERGCRVLNLGIWRHF</sequence>
<evidence type="ECO:0000256" key="1">
    <source>
        <dbReference type="SAM" id="Phobius"/>
    </source>
</evidence>
<dbReference type="Gene3D" id="1.20.120.1770">
    <property type="match status" value="1"/>
</dbReference>
<feature type="transmembrane region" description="Helical" evidence="1">
    <location>
        <begin position="93"/>
        <end position="113"/>
    </location>
</feature>
<keyword evidence="1" id="KW-1133">Transmembrane helix</keyword>
<protein>
    <recommendedName>
        <fullName evidence="4">Cytochrome b561 domain-containing protein</fullName>
    </recommendedName>
</protein>